<dbReference type="GO" id="GO:0004430">
    <property type="term" value="F:1-phosphatidylinositol 4-kinase activity"/>
    <property type="evidence" value="ECO:0007669"/>
    <property type="project" value="UniProtKB-EC"/>
</dbReference>
<evidence type="ECO:0000313" key="8">
    <source>
        <dbReference type="Proteomes" id="UP000087171"/>
    </source>
</evidence>
<evidence type="ECO:0000256" key="4">
    <source>
        <dbReference type="ARBA" id="ARBA00022777"/>
    </source>
</evidence>
<keyword evidence="3" id="KW-0808">Transferase</keyword>
<dbReference type="InterPro" id="IPR001263">
    <property type="entry name" value="PI3K_accessory_dom"/>
</dbReference>
<feature type="region of interest" description="Disordered" evidence="5">
    <location>
        <begin position="442"/>
        <end position="463"/>
    </location>
</feature>
<dbReference type="SUPFAM" id="SSF56112">
    <property type="entry name" value="Protein kinase-like (PK-like)"/>
    <property type="match status" value="1"/>
</dbReference>
<dbReference type="InterPro" id="IPR000403">
    <property type="entry name" value="PI3/4_kinase_cat_dom"/>
</dbReference>
<dbReference type="OrthoDB" id="10264149at2759"/>
<feature type="region of interest" description="Disordered" evidence="5">
    <location>
        <begin position="483"/>
        <end position="513"/>
    </location>
</feature>
<evidence type="ECO:0000259" key="7">
    <source>
        <dbReference type="PROSITE" id="PS51545"/>
    </source>
</evidence>
<comment type="catalytic activity">
    <reaction evidence="1">
        <text>a 1,2-diacyl-sn-glycero-3-phospho-(1D-myo-inositol) + ATP = a 1,2-diacyl-sn-glycero-3-phospho-(1D-myo-inositol 4-phosphate) + ADP + H(+)</text>
        <dbReference type="Rhea" id="RHEA:19877"/>
        <dbReference type="ChEBI" id="CHEBI:15378"/>
        <dbReference type="ChEBI" id="CHEBI:30616"/>
        <dbReference type="ChEBI" id="CHEBI:57880"/>
        <dbReference type="ChEBI" id="CHEBI:58178"/>
        <dbReference type="ChEBI" id="CHEBI:456216"/>
        <dbReference type="EC" id="2.7.1.67"/>
    </reaction>
</comment>
<dbReference type="AlphaFoldDB" id="A0A3Q7XS82"/>
<dbReference type="GO" id="GO:0048015">
    <property type="term" value="P:phosphatidylinositol-mediated signaling"/>
    <property type="evidence" value="ECO:0007669"/>
    <property type="project" value="TreeGrafter"/>
</dbReference>
<feature type="region of interest" description="Disordered" evidence="5">
    <location>
        <begin position="369"/>
        <end position="393"/>
    </location>
</feature>
<dbReference type="Pfam" id="PF00454">
    <property type="entry name" value="PI3_PI4_kinase"/>
    <property type="match status" value="1"/>
</dbReference>
<dbReference type="Proteomes" id="UP000087171">
    <property type="component" value="Chromosome Ca5"/>
</dbReference>
<reference evidence="8" key="1">
    <citation type="journal article" date="2013" name="Nat. Biotechnol.">
        <title>Draft genome sequence of chickpea (Cicer arietinum) provides a resource for trait improvement.</title>
        <authorList>
            <person name="Varshney R.K."/>
            <person name="Song C."/>
            <person name="Saxena R.K."/>
            <person name="Azam S."/>
            <person name="Yu S."/>
            <person name="Sharpe A.G."/>
            <person name="Cannon S."/>
            <person name="Baek J."/>
            <person name="Rosen B.D."/>
            <person name="Tar'an B."/>
            <person name="Millan T."/>
            <person name="Zhang X."/>
            <person name="Ramsay L.D."/>
            <person name="Iwata A."/>
            <person name="Wang Y."/>
            <person name="Nelson W."/>
            <person name="Farmer A.D."/>
            <person name="Gaur P.M."/>
            <person name="Soderlund C."/>
            <person name="Penmetsa R.V."/>
            <person name="Xu C."/>
            <person name="Bharti A.K."/>
            <person name="He W."/>
            <person name="Winter P."/>
            <person name="Zhao S."/>
            <person name="Hane J.K."/>
            <person name="Carrasquilla-Garcia N."/>
            <person name="Condie J.A."/>
            <person name="Upadhyaya H.D."/>
            <person name="Luo M.C."/>
            <person name="Thudi M."/>
            <person name="Gowda C.L."/>
            <person name="Singh N.P."/>
            <person name="Lichtenzveig J."/>
            <person name="Gali K.K."/>
            <person name="Rubio J."/>
            <person name="Nadarajan N."/>
            <person name="Dolezel J."/>
            <person name="Bansal K.C."/>
            <person name="Xu X."/>
            <person name="Edwards D."/>
            <person name="Zhang G."/>
            <person name="Kahl G."/>
            <person name="Gil J."/>
            <person name="Singh K.B."/>
            <person name="Datta S.K."/>
            <person name="Jackson S.A."/>
            <person name="Wang J."/>
            <person name="Cook D.R."/>
        </authorList>
    </citation>
    <scope>NUCLEOTIDE SEQUENCE [LARGE SCALE GENOMIC DNA]</scope>
    <source>
        <strain evidence="8">cv. CDC Frontier</strain>
    </source>
</reference>
<keyword evidence="4" id="KW-0418">Kinase</keyword>
<reference evidence="9" key="2">
    <citation type="submission" date="2025-08" db="UniProtKB">
        <authorList>
            <consortium name="RefSeq"/>
        </authorList>
    </citation>
    <scope>IDENTIFICATION</scope>
    <source>
        <tissue evidence="9">Etiolated seedlings</tissue>
    </source>
</reference>
<evidence type="ECO:0000256" key="5">
    <source>
        <dbReference type="SAM" id="MobiDB-lite"/>
    </source>
</evidence>
<dbReference type="RefSeq" id="XP_027190613.1">
    <property type="nucleotide sequence ID" value="XM_027334812.1"/>
</dbReference>
<sequence>MVKFLGLARGVGEEPREIVSRSNLTSESSENGWLIRFFDSSFFCEWIAVSYLYKHDHAGVRDYLCNRMYTLPLQGIEGYLFQVCYMMIHKPSPSLDKFVIDVCSKSLKIALKVHWFLLAELEDSDDNDGISRIQEKCQIAATLMGEWPPLIRPQSAPSSPGGKNQVLNKILSSKHRLLSLTSSPATQRSLSFSPSSGNNLQEDGSPQSPEENKLFRKFMPGSKVRDALLFRKSIEKDDDDSEKNGFFKRLLRDSKGDDELGSKIRDAFLFRKSFEKCDEDSEKDNFFKRILRDSRGDDEESEKDGFFKRLLRDSKGGEEEDLASSSEGFFKRLFRDSKNDSEDKTHTRTMEDEEKEGFFRKLFREKFEDKKDDSDGNIGNSEEKCAKPAEEDEKEGFFHKLFKDKFEDKRDINDKIEDGTSKVEEEEPSEFSLLKRLFRVHPEDGKGGSANENNNSGLFESSPGTENFFRKLFRDRDRSIEDSELLGSKKEKEKCPGSPKQRNEKSGTKPPLPINLSQFRKGAYHGSLDFVLSLCETSFGLVDVFPIEDRKRALHESLAEINLHLTEAHNTGGVCFPLGKGMYRVIHIPEDEAVLLNSREKAPYLICVEVLRCEVPSFSKEASSSQKLSKGGIPLANGDALLQKPPPWAYPLWTAQEAYRNSNERMSRSTAQAIDQAMTHVSEAKIRIVRVNLSVERQSHEQLEKTNVDPHDVSWCSASAYREGIQEMARPGHDNDVECVRVVLKADPGVRMEDIEDPAPRRRKEHRRVPSTVALEEVKAAAAKGEAPLGLPLKGAGQDSSDAQPRANGITPKASDALSGELWEVKKERIKKASIHGNLPGWDLRSVIVKSGDDCRQEHLAVQLISHFYDIFQEAGLPLWLRPYEVLCTSSYTALIETIPDTASLHSIKSRYPNISSLREFFIAKYQEDSPSFKLAQVKY</sequence>
<feature type="compositionally biased region" description="Polar residues" evidence="5">
    <location>
        <begin position="183"/>
        <end position="209"/>
    </location>
</feature>
<evidence type="ECO:0000259" key="6">
    <source>
        <dbReference type="PROSITE" id="PS50290"/>
    </source>
</evidence>
<dbReference type="PANTHER" id="PTHR10048">
    <property type="entry name" value="PHOSPHATIDYLINOSITOL KINASE"/>
    <property type="match status" value="1"/>
</dbReference>
<feature type="region of interest" description="Disordered" evidence="5">
    <location>
        <begin position="183"/>
        <end position="213"/>
    </location>
</feature>
<feature type="region of interest" description="Disordered" evidence="5">
    <location>
        <begin position="789"/>
        <end position="813"/>
    </location>
</feature>
<dbReference type="PROSITE" id="PS50290">
    <property type="entry name" value="PI3_4_KINASE_3"/>
    <property type="match status" value="1"/>
</dbReference>
<dbReference type="PROSITE" id="PS00915">
    <property type="entry name" value="PI3_4_KINASE_1"/>
    <property type="match status" value="1"/>
</dbReference>
<evidence type="ECO:0000256" key="1">
    <source>
        <dbReference type="ARBA" id="ARBA00001686"/>
    </source>
</evidence>
<feature type="compositionally biased region" description="Basic and acidic residues" evidence="5">
    <location>
        <begin position="483"/>
        <end position="507"/>
    </location>
</feature>
<name>A0A3Q7XS82_CICAR</name>
<evidence type="ECO:0000256" key="3">
    <source>
        <dbReference type="ARBA" id="ARBA00022679"/>
    </source>
</evidence>
<gene>
    <name evidence="9" type="primary">LOC101511777</name>
</gene>
<accession>A0A3Q7XS82</accession>
<dbReference type="EC" id="2.7.1.67" evidence="2"/>
<dbReference type="PROSITE" id="PS51545">
    <property type="entry name" value="PIK_HELICAL"/>
    <property type="match status" value="1"/>
</dbReference>
<dbReference type="SUPFAM" id="SSF48371">
    <property type="entry name" value="ARM repeat"/>
    <property type="match status" value="1"/>
</dbReference>
<protein>
    <recommendedName>
        <fullName evidence="2">1-phosphatidylinositol 4-kinase</fullName>
        <ecNumber evidence="2">2.7.1.67</ecNumber>
    </recommendedName>
</protein>
<dbReference type="Pfam" id="PF21245">
    <property type="entry name" value="PI4KB-PIK1_PIK"/>
    <property type="match status" value="1"/>
</dbReference>
<dbReference type="InterPro" id="IPR011009">
    <property type="entry name" value="Kinase-like_dom_sf"/>
</dbReference>
<feature type="domain" description="PI3K/PI4K catalytic" evidence="6">
    <location>
        <begin position="821"/>
        <end position="940"/>
    </location>
</feature>
<proteinExistence type="predicted"/>
<dbReference type="InterPro" id="IPR018936">
    <property type="entry name" value="PI3/4_kinase_CS"/>
</dbReference>
<feature type="domain" description="PIK helical" evidence="7">
    <location>
        <begin position="1"/>
        <end position="140"/>
    </location>
</feature>
<dbReference type="GO" id="GO:0005737">
    <property type="term" value="C:cytoplasm"/>
    <property type="evidence" value="ECO:0007669"/>
    <property type="project" value="TreeGrafter"/>
</dbReference>
<feature type="compositionally biased region" description="Basic and acidic residues" evidence="5">
    <location>
        <begin position="381"/>
        <end position="393"/>
    </location>
</feature>
<dbReference type="FunFam" id="3.30.1010.10:FF:000018">
    <property type="entry name" value="phosphatidylinositol 4-kinase beta 1"/>
    <property type="match status" value="1"/>
</dbReference>
<evidence type="ECO:0000256" key="2">
    <source>
        <dbReference type="ARBA" id="ARBA00012169"/>
    </source>
</evidence>
<keyword evidence="8" id="KW-1185">Reference proteome</keyword>
<dbReference type="InterPro" id="IPR015433">
    <property type="entry name" value="PI3/4_kinase"/>
</dbReference>
<dbReference type="InterPro" id="IPR016024">
    <property type="entry name" value="ARM-type_fold"/>
</dbReference>
<evidence type="ECO:0000313" key="9">
    <source>
        <dbReference type="RefSeq" id="XP_027190613.1"/>
    </source>
</evidence>
<dbReference type="PANTHER" id="PTHR10048:SF22">
    <property type="entry name" value="PHOSPHATIDYLINOSITOL 4-KINASE BETA"/>
    <property type="match status" value="1"/>
</dbReference>
<dbReference type="GO" id="GO:0016020">
    <property type="term" value="C:membrane"/>
    <property type="evidence" value="ECO:0007669"/>
    <property type="project" value="TreeGrafter"/>
</dbReference>
<organism evidence="8 9">
    <name type="scientific">Cicer arietinum</name>
    <name type="common">Chickpea</name>
    <name type="synonym">Garbanzo</name>
    <dbReference type="NCBI Taxonomy" id="3827"/>
    <lineage>
        <taxon>Eukaryota</taxon>
        <taxon>Viridiplantae</taxon>
        <taxon>Streptophyta</taxon>
        <taxon>Embryophyta</taxon>
        <taxon>Tracheophyta</taxon>
        <taxon>Spermatophyta</taxon>
        <taxon>Magnoliopsida</taxon>
        <taxon>eudicotyledons</taxon>
        <taxon>Gunneridae</taxon>
        <taxon>Pentapetalae</taxon>
        <taxon>rosids</taxon>
        <taxon>fabids</taxon>
        <taxon>Fabales</taxon>
        <taxon>Fabaceae</taxon>
        <taxon>Papilionoideae</taxon>
        <taxon>50 kb inversion clade</taxon>
        <taxon>NPAAA clade</taxon>
        <taxon>Hologalegina</taxon>
        <taxon>IRL clade</taxon>
        <taxon>Cicereae</taxon>
        <taxon>Cicer</taxon>
    </lineage>
</organism>
<dbReference type="InterPro" id="IPR049160">
    <property type="entry name" value="PI4KB-PIK1_PIK"/>
</dbReference>
<feature type="compositionally biased region" description="Polar residues" evidence="5">
    <location>
        <begin position="450"/>
        <end position="463"/>
    </location>
</feature>
<dbReference type="Gene3D" id="3.30.1010.10">
    <property type="entry name" value="Phosphatidylinositol 3-kinase Catalytic Subunit, Chain A, domain 4"/>
    <property type="match status" value="1"/>
</dbReference>
<dbReference type="GO" id="GO:0046854">
    <property type="term" value="P:phosphatidylinositol phosphate biosynthetic process"/>
    <property type="evidence" value="ECO:0007669"/>
    <property type="project" value="InterPro"/>
</dbReference>